<dbReference type="Pfam" id="PF01880">
    <property type="entry name" value="Desulfoferrodox"/>
    <property type="match status" value="1"/>
</dbReference>
<evidence type="ECO:0000313" key="3">
    <source>
        <dbReference type="EMBL" id="VFK04240.1"/>
    </source>
</evidence>
<evidence type="ECO:0000313" key="4">
    <source>
        <dbReference type="EMBL" id="VFK07068.1"/>
    </source>
</evidence>
<proteinExistence type="predicted"/>
<evidence type="ECO:0000259" key="1">
    <source>
        <dbReference type="Pfam" id="PF01880"/>
    </source>
</evidence>
<protein>
    <submittedName>
        <fullName evidence="3">Superoxide reductase</fullName>
    </submittedName>
</protein>
<organism evidence="3">
    <name type="scientific">Candidatus Kentrum eta</name>
    <dbReference type="NCBI Taxonomy" id="2126337"/>
    <lineage>
        <taxon>Bacteria</taxon>
        <taxon>Pseudomonadati</taxon>
        <taxon>Pseudomonadota</taxon>
        <taxon>Gammaproteobacteria</taxon>
        <taxon>Candidatus Kentrum</taxon>
    </lineage>
</organism>
<dbReference type="InterPro" id="IPR002742">
    <property type="entry name" value="Desulfoferrodoxin_Fe-bd_dom"/>
</dbReference>
<dbReference type="EMBL" id="CAADFG010000394">
    <property type="protein sequence ID" value="VFK04240.1"/>
    <property type="molecule type" value="Genomic_DNA"/>
</dbReference>
<evidence type="ECO:0000313" key="2">
    <source>
        <dbReference type="EMBL" id="VFK03962.1"/>
    </source>
</evidence>
<dbReference type="Gene3D" id="2.60.40.730">
    <property type="entry name" value="SOR catalytic domain"/>
    <property type="match status" value="1"/>
</dbReference>
<dbReference type="EMBL" id="CAADFJ010000395">
    <property type="protein sequence ID" value="VFK07068.1"/>
    <property type="molecule type" value="Genomic_DNA"/>
</dbReference>
<dbReference type="EMBL" id="CAADFI010000395">
    <property type="protein sequence ID" value="VFK03962.1"/>
    <property type="molecule type" value="Genomic_DNA"/>
</dbReference>
<feature type="domain" description="Desulfoferrodoxin ferrous iron-binding" evidence="1">
    <location>
        <begin position="53"/>
        <end position="139"/>
    </location>
</feature>
<dbReference type="InterPro" id="IPR036073">
    <property type="entry name" value="Desulfoferrodoxin_Fe-bd_dom_sf"/>
</dbReference>
<sequence>MQRRDLIRFTFAGAVSGTFVPRALFASPTSDDSNPMAGSVFFTKDAPGRWRGKEASHLPQIEIEKKSDGISVKVSTPHEVSGFDHYIIKHILLDGNYGLLGEKMFNPLKDKAAISTFSLSKYNGPIYALSVCNKHDTWLSSAEV</sequence>
<dbReference type="GO" id="GO:0005506">
    <property type="term" value="F:iron ion binding"/>
    <property type="evidence" value="ECO:0007669"/>
    <property type="project" value="InterPro"/>
</dbReference>
<dbReference type="GO" id="GO:0016491">
    <property type="term" value="F:oxidoreductase activity"/>
    <property type="evidence" value="ECO:0007669"/>
    <property type="project" value="InterPro"/>
</dbReference>
<dbReference type="AlphaFoldDB" id="A0A450VHL9"/>
<accession>A0A450VHL9</accession>
<reference evidence="3" key="1">
    <citation type="submission" date="2019-02" db="EMBL/GenBank/DDBJ databases">
        <authorList>
            <person name="Gruber-Vodicka R. H."/>
            <person name="Seah K. B. B."/>
        </authorList>
    </citation>
    <scope>NUCLEOTIDE SEQUENCE</scope>
    <source>
        <strain evidence="4">BECK_SA2B12</strain>
        <strain evidence="3">BECK_SA2B15</strain>
        <strain evidence="2">BECK_SA2B20</strain>
    </source>
</reference>
<name>A0A450VHL9_9GAMM</name>
<dbReference type="SUPFAM" id="SSF49367">
    <property type="entry name" value="Superoxide reductase-like"/>
    <property type="match status" value="1"/>
</dbReference>
<gene>
    <name evidence="3" type="ORF">BECKH772A_GA0070896_103941</name>
    <name evidence="2" type="ORF">BECKH772B_GA0070898_103951</name>
    <name evidence="4" type="ORF">BECKH772C_GA0070978_103951</name>
</gene>